<dbReference type="InterPro" id="IPR006311">
    <property type="entry name" value="TAT_signal"/>
</dbReference>
<dbReference type="Proteomes" id="UP000237968">
    <property type="component" value="Unassembled WGS sequence"/>
</dbReference>
<evidence type="ECO:0008006" key="3">
    <source>
        <dbReference type="Google" id="ProtNLM"/>
    </source>
</evidence>
<gene>
    <name evidence="1" type="ORF">ENSA5_50210</name>
</gene>
<dbReference type="PROSITE" id="PS51318">
    <property type="entry name" value="TAT"/>
    <property type="match status" value="1"/>
</dbReference>
<comment type="caution">
    <text evidence="1">The sequence shown here is derived from an EMBL/GenBank/DDBJ whole genome shotgun (WGS) entry which is preliminary data.</text>
</comment>
<accession>A0A2S9XHB1</accession>
<dbReference type="EMBL" id="PVNK01000217">
    <property type="protein sequence ID" value="PRP92258.1"/>
    <property type="molecule type" value="Genomic_DNA"/>
</dbReference>
<evidence type="ECO:0000313" key="1">
    <source>
        <dbReference type="EMBL" id="PRP92258.1"/>
    </source>
</evidence>
<dbReference type="OrthoDB" id="9146593at2"/>
<protein>
    <recommendedName>
        <fullName evidence="3">Tat (Twin-arginine translocation) pathway signal sequence domain protein</fullName>
    </recommendedName>
</protein>
<name>A0A2S9XHB1_9BACT</name>
<keyword evidence="2" id="KW-1185">Reference proteome</keyword>
<dbReference type="InterPro" id="IPR011447">
    <property type="entry name" value="DUF1552"/>
</dbReference>
<organism evidence="1 2">
    <name type="scientific">Enhygromyxa salina</name>
    <dbReference type="NCBI Taxonomy" id="215803"/>
    <lineage>
        <taxon>Bacteria</taxon>
        <taxon>Pseudomonadati</taxon>
        <taxon>Myxococcota</taxon>
        <taxon>Polyangia</taxon>
        <taxon>Nannocystales</taxon>
        <taxon>Nannocystaceae</taxon>
        <taxon>Enhygromyxa</taxon>
    </lineage>
</organism>
<dbReference type="Pfam" id="PF07586">
    <property type="entry name" value="HXXSHH"/>
    <property type="match status" value="1"/>
</dbReference>
<sequence length="467" mass="50103">MRLLRKRHLGTHFSLVADRHAQARQRDGFTRRAFLGGAGVALGLPVLESLAPRSIRKAHAGGAPDLRLVTFYVPNGIDMDDFVPQSTGPDYAPTAILQPLFDMMVEQNTLVLSGLDNEPAKPDGPGDHAAGTGGFLTCRHVNKSETDIVNGISMDQVFANHLGDATSIASLQLGIDGGASVGNCDSGYSCAYSRNISWADEGTPLPKLTSPQVAFDLMFGGYDPAATAEEIARRRAYRMSILDYVEQDATALQSKLGATDRIKLEQYLDGVRDLELRIQNSGDGPVCDTGSFSYTFADFPSHVQVMLDLIVLALSCDTTRVVSFMLGNGASGRSYDFLGVPGAHHDISHHGSDPALLDQLRIIDTWEVAQLAYLLDRMRAVTEGDSNLLENSLVFFSSEIEDGNSHSHYNMPIILGGSAGGQLINGQHLSFDNGKVSELFITMLQSLGVDIASFGDDGNGPLAGITV</sequence>
<dbReference type="AlphaFoldDB" id="A0A2S9XHB1"/>
<proteinExistence type="predicted"/>
<reference evidence="1 2" key="1">
    <citation type="submission" date="2018-03" db="EMBL/GenBank/DDBJ databases">
        <title>Draft Genome Sequences of the Obligatory Marine Myxobacteria Enhygromyxa salina SWB005.</title>
        <authorList>
            <person name="Poehlein A."/>
            <person name="Moghaddam J.A."/>
            <person name="Harms H."/>
            <person name="Alanjari M."/>
            <person name="Koenig G.M."/>
            <person name="Daniel R."/>
            <person name="Schaeberle T.F."/>
        </authorList>
    </citation>
    <scope>NUCLEOTIDE SEQUENCE [LARGE SCALE GENOMIC DNA]</scope>
    <source>
        <strain evidence="1 2">SWB005</strain>
    </source>
</reference>
<dbReference type="RefSeq" id="WP_106394266.1">
    <property type="nucleotide sequence ID" value="NZ_PVNK01000217.1"/>
</dbReference>
<evidence type="ECO:0000313" key="2">
    <source>
        <dbReference type="Proteomes" id="UP000237968"/>
    </source>
</evidence>